<reference evidence="2 3" key="1">
    <citation type="submission" date="2023-07" db="EMBL/GenBank/DDBJ databases">
        <title>Sorghum-associated microbial communities from plants grown in Nebraska, USA.</title>
        <authorList>
            <person name="Schachtman D."/>
        </authorList>
    </citation>
    <scope>NUCLEOTIDE SEQUENCE [LARGE SCALE GENOMIC DNA]</scope>
    <source>
        <strain evidence="2 3">DS1307</strain>
    </source>
</reference>
<dbReference type="EMBL" id="JAUSRF010000006">
    <property type="protein sequence ID" value="MDP9837608.1"/>
    <property type="molecule type" value="Genomic_DNA"/>
</dbReference>
<dbReference type="InterPro" id="IPR053802">
    <property type="entry name" value="DUF6950"/>
</dbReference>
<name>A0ABT9PT16_9HYPH</name>
<evidence type="ECO:0000259" key="1">
    <source>
        <dbReference type="Pfam" id="PF22262"/>
    </source>
</evidence>
<dbReference type="RefSeq" id="WP_306834482.1">
    <property type="nucleotide sequence ID" value="NZ_JAUSRF010000006.1"/>
</dbReference>
<evidence type="ECO:0000313" key="2">
    <source>
        <dbReference type="EMBL" id="MDP9837608.1"/>
    </source>
</evidence>
<sequence>MRHSDWENRLNDVVAKHQACAGQWGVSDCWIMTMDAIEAVTGERILPELQKYKSEADGYKVFRKHGFERTVEEALVKALGEPIAPMTAMRGDVGVIDRDGAISCGVFTSAGFAVRTIYGRVDRIAGKRIEVMTGYDLQFLPVSAVARAYQVR</sequence>
<keyword evidence="3" id="KW-1185">Reference proteome</keyword>
<accession>A0ABT9PT16</accession>
<dbReference type="Proteomes" id="UP001241472">
    <property type="component" value="Unassembled WGS sequence"/>
</dbReference>
<proteinExistence type="predicted"/>
<gene>
    <name evidence="2" type="ORF">J2T09_002360</name>
</gene>
<comment type="caution">
    <text evidence="2">The sequence shown here is derived from an EMBL/GenBank/DDBJ whole genome shotgun (WGS) entry which is preliminary data.</text>
</comment>
<organism evidence="2 3">
    <name type="scientific">Neorhizobium huautlense</name>
    <dbReference type="NCBI Taxonomy" id="67774"/>
    <lineage>
        <taxon>Bacteria</taxon>
        <taxon>Pseudomonadati</taxon>
        <taxon>Pseudomonadota</taxon>
        <taxon>Alphaproteobacteria</taxon>
        <taxon>Hyphomicrobiales</taxon>
        <taxon>Rhizobiaceae</taxon>
        <taxon>Rhizobium/Agrobacterium group</taxon>
        <taxon>Neorhizobium</taxon>
    </lineage>
</organism>
<evidence type="ECO:0000313" key="3">
    <source>
        <dbReference type="Proteomes" id="UP001241472"/>
    </source>
</evidence>
<protein>
    <recommendedName>
        <fullName evidence="1">DUF6950 domain-containing protein</fullName>
    </recommendedName>
</protein>
<dbReference type="Pfam" id="PF22262">
    <property type="entry name" value="DUF6950"/>
    <property type="match status" value="1"/>
</dbReference>
<feature type="domain" description="DUF6950" evidence="1">
    <location>
        <begin position="1"/>
        <end position="120"/>
    </location>
</feature>